<dbReference type="InterPro" id="IPR013083">
    <property type="entry name" value="Znf_RING/FYVE/PHD"/>
</dbReference>
<keyword evidence="1" id="KW-0479">Metal-binding</keyword>
<evidence type="ECO:0000256" key="2">
    <source>
        <dbReference type="ARBA" id="ARBA00022771"/>
    </source>
</evidence>
<dbReference type="PROSITE" id="PS50016">
    <property type="entry name" value="ZF_PHD_2"/>
    <property type="match status" value="1"/>
</dbReference>
<evidence type="ECO:0000256" key="4">
    <source>
        <dbReference type="ARBA" id="ARBA00023015"/>
    </source>
</evidence>
<dbReference type="Pfam" id="PF25874">
    <property type="entry name" value="WHD_plant_repro"/>
    <property type="match status" value="1"/>
</dbReference>
<dbReference type="PROSITE" id="PS01359">
    <property type="entry name" value="ZF_PHD_1"/>
    <property type="match status" value="1"/>
</dbReference>
<dbReference type="InterPro" id="IPR059080">
    <property type="entry name" value="WHD_PTC1"/>
</dbReference>
<dbReference type="Pfam" id="PF00628">
    <property type="entry name" value="PHD"/>
    <property type="match status" value="1"/>
</dbReference>
<dbReference type="EMBL" id="JADCNL010000001">
    <property type="protein sequence ID" value="KAG0497601.1"/>
    <property type="molecule type" value="Genomic_DNA"/>
</dbReference>
<comment type="caution">
    <text evidence="8">The sequence shown here is derived from an EMBL/GenBank/DDBJ whole genome shotgun (WGS) entry which is preliminary data.</text>
</comment>
<evidence type="ECO:0000256" key="6">
    <source>
        <dbReference type="PROSITE-ProRule" id="PRU00146"/>
    </source>
</evidence>
<keyword evidence="9" id="KW-1185">Reference proteome</keyword>
<dbReference type="InterPro" id="IPR058054">
    <property type="entry name" value="Znf_MS1-like"/>
</dbReference>
<dbReference type="OrthoDB" id="2012588at2759"/>
<dbReference type="Proteomes" id="UP000636800">
    <property type="component" value="Chromosome 1"/>
</dbReference>
<feature type="domain" description="PHD-type" evidence="7">
    <location>
        <begin position="440"/>
        <end position="490"/>
    </location>
</feature>
<evidence type="ECO:0000256" key="3">
    <source>
        <dbReference type="ARBA" id="ARBA00022833"/>
    </source>
</evidence>
<dbReference type="InterPro" id="IPR057765">
    <property type="entry name" value="MS1-like_ubiquitin"/>
</dbReference>
<keyword evidence="3" id="KW-0862">Zinc</keyword>
<dbReference type="InterPro" id="IPR011011">
    <property type="entry name" value="Znf_FYVE_PHD"/>
</dbReference>
<dbReference type="Gene3D" id="3.30.40.10">
    <property type="entry name" value="Zinc/RING finger domain, C3HC4 (zinc finger)"/>
    <property type="match status" value="1"/>
</dbReference>
<proteinExistence type="predicted"/>
<keyword evidence="5" id="KW-0804">Transcription</keyword>
<keyword evidence="4" id="KW-0805">Transcription regulation</keyword>
<evidence type="ECO:0000313" key="8">
    <source>
        <dbReference type="EMBL" id="KAG0497601.1"/>
    </source>
</evidence>
<dbReference type="PANTHER" id="PTHR46201">
    <property type="entry name" value="PHD FINGER PROTEIN MALE MEIOCYTE DEATH 1-RELATED"/>
    <property type="match status" value="1"/>
</dbReference>
<reference evidence="8 9" key="1">
    <citation type="journal article" date="2020" name="Nat. Food">
        <title>A phased Vanilla planifolia genome enables genetic improvement of flavour and production.</title>
        <authorList>
            <person name="Hasing T."/>
            <person name="Tang H."/>
            <person name="Brym M."/>
            <person name="Khazi F."/>
            <person name="Huang T."/>
            <person name="Chambers A.H."/>
        </authorList>
    </citation>
    <scope>NUCLEOTIDE SEQUENCE [LARGE SCALE GENOMIC DNA]</scope>
    <source>
        <tissue evidence="8">Leaf</tissue>
    </source>
</reference>
<dbReference type="SUPFAM" id="SSF57903">
    <property type="entry name" value="FYVE/PHD zinc finger"/>
    <property type="match status" value="1"/>
</dbReference>
<keyword evidence="2 6" id="KW-0863">Zinc-finger</keyword>
<dbReference type="Pfam" id="PF25565">
    <property type="entry name" value="Ubiquitin_At1g33420"/>
    <property type="match status" value="1"/>
</dbReference>
<evidence type="ECO:0000259" key="7">
    <source>
        <dbReference type="PROSITE" id="PS50016"/>
    </source>
</evidence>
<dbReference type="InterPro" id="IPR019787">
    <property type="entry name" value="Znf_PHD-finger"/>
</dbReference>
<sequence length="506" mass="56624">MDVWDRLCTSLHVRYSHPLILHYAFYRLTKTLCFGCREVTVTDTSRKKSVDFRLLHSVAHGGPWFARWGYVLRLGSFGVTKEVYARAVDELASLPLDTLVAEANKAEGNGSYDLGRIIAGYRRLRWSDPWESFTRLANVRDLLSYLLCLKHRPNTLQSTTPASRSRQQKKRVSSFVEKRKRCRDFDIVAEELGSRWPARRLRTAAQVIVDALLEKGGMTRQEVRDVARLTIGDTGLLDFVLKWLGNCVVGRHVVRRTSNPITRVLEFSLEEVGAGEAGSTEALEMVEVESTQTERDVRMICDAIVAARPDAARAVLDCKHWVKTFGLVDDKDDRLRFFCVWAPSEEEKKELTRPMGPPEVLVVEALASVGDLRKEAERAMRETYCMMESFKVKRMEGVEGEEWDPVMLGGAESGSVVVVSGEGADLDCDLRYEGGMDTWAVGCACGAQDDDGERMVECDGCEVWHHTRCIGISDGLPVPPLFLCSRCSSSILGAAASVETGRDLAW</sequence>
<accession>A0A835RSQ9</accession>
<organism evidence="8 9">
    <name type="scientific">Vanilla planifolia</name>
    <name type="common">Vanilla</name>
    <dbReference type="NCBI Taxonomy" id="51239"/>
    <lineage>
        <taxon>Eukaryota</taxon>
        <taxon>Viridiplantae</taxon>
        <taxon>Streptophyta</taxon>
        <taxon>Embryophyta</taxon>
        <taxon>Tracheophyta</taxon>
        <taxon>Spermatophyta</taxon>
        <taxon>Magnoliopsida</taxon>
        <taxon>Liliopsida</taxon>
        <taxon>Asparagales</taxon>
        <taxon>Orchidaceae</taxon>
        <taxon>Vanilloideae</taxon>
        <taxon>Vanilleae</taxon>
        <taxon>Vanilla</taxon>
    </lineage>
</organism>
<dbReference type="AlphaFoldDB" id="A0A835RSQ9"/>
<dbReference type="PANTHER" id="PTHR46201:SF9">
    <property type="entry name" value="PHD FINGER PROTEIN MALE MEIOCYTE DEATH 1"/>
    <property type="match status" value="1"/>
</dbReference>
<dbReference type="InterPro" id="IPR001965">
    <property type="entry name" value="Znf_PHD"/>
</dbReference>
<dbReference type="InterPro" id="IPR019786">
    <property type="entry name" value="Zinc_finger_PHD-type_CS"/>
</dbReference>
<dbReference type="GO" id="GO:0008270">
    <property type="term" value="F:zinc ion binding"/>
    <property type="evidence" value="ECO:0007669"/>
    <property type="project" value="UniProtKB-KW"/>
</dbReference>
<evidence type="ECO:0000256" key="5">
    <source>
        <dbReference type="ARBA" id="ARBA00023163"/>
    </source>
</evidence>
<dbReference type="CDD" id="cd15556">
    <property type="entry name" value="PHD_MMD1_like"/>
    <property type="match status" value="1"/>
</dbReference>
<gene>
    <name evidence="8" type="ORF">HPP92_002292</name>
</gene>
<name>A0A835RSQ9_VANPL</name>
<evidence type="ECO:0000256" key="1">
    <source>
        <dbReference type="ARBA" id="ARBA00022723"/>
    </source>
</evidence>
<dbReference type="SMART" id="SM00249">
    <property type="entry name" value="PHD"/>
    <property type="match status" value="1"/>
</dbReference>
<protein>
    <recommendedName>
        <fullName evidence="7">PHD-type domain-containing protein</fullName>
    </recommendedName>
</protein>
<evidence type="ECO:0000313" key="9">
    <source>
        <dbReference type="Proteomes" id="UP000636800"/>
    </source>
</evidence>